<organism evidence="5 6">
    <name type="scientific">Musa troglodytarum</name>
    <name type="common">fe'i banana</name>
    <dbReference type="NCBI Taxonomy" id="320322"/>
    <lineage>
        <taxon>Eukaryota</taxon>
        <taxon>Viridiplantae</taxon>
        <taxon>Streptophyta</taxon>
        <taxon>Embryophyta</taxon>
        <taxon>Tracheophyta</taxon>
        <taxon>Spermatophyta</taxon>
        <taxon>Magnoliopsida</taxon>
        <taxon>Liliopsida</taxon>
        <taxon>Zingiberales</taxon>
        <taxon>Musaceae</taxon>
        <taxon>Musa</taxon>
    </lineage>
</organism>
<dbReference type="InterPro" id="IPR048289">
    <property type="entry name" value="RRM2_NsCP33-like"/>
</dbReference>
<evidence type="ECO:0000256" key="3">
    <source>
        <dbReference type="SAM" id="MobiDB-lite"/>
    </source>
</evidence>
<dbReference type="InterPro" id="IPR052462">
    <property type="entry name" value="SLIRP/GR-RBP-like"/>
</dbReference>
<dbReference type="PANTHER" id="PTHR48027">
    <property type="entry name" value="HETEROGENEOUS NUCLEAR RIBONUCLEOPROTEIN 87F-RELATED"/>
    <property type="match status" value="1"/>
</dbReference>
<accession>A0A9E7FHS1</accession>
<name>A0A9E7FHS1_9LILI</name>
<sequence length="220" mass="23413">MKNKRIYSYNLNSCLTSSEEGLHGRLSKVKQLVDLLEKVPTKRAGQELKSSMRLADSSAAAGTTYKPANREKMAFCSKLGGLIRQGLLRDGVAGVPTEAMHLLNSARYMSSTKLFVGGLSFGTDDQSLKEAFKSFGNVVEARVITDRDTGRSRGFGFVNFDRNESASEALSGMDGQELNGRNIRVSYATDRPSGGPRGGFGGGFGGSGGYGGGSAGRNDF</sequence>
<dbReference type="SUPFAM" id="SSF54928">
    <property type="entry name" value="RNA-binding domain, RBD"/>
    <property type="match status" value="1"/>
</dbReference>
<keyword evidence="6" id="KW-1185">Reference proteome</keyword>
<protein>
    <recommendedName>
        <fullName evidence="4">RRM domain-containing protein</fullName>
    </recommendedName>
</protein>
<dbReference type="InterPro" id="IPR035979">
    <property type="entry name" value="RBD_domain_sf"/>
</dbReference>
<dbReference type="SMART" id="SM00360">
    <property type="entry name" value="RRM"/>
    <property type="match status" value="1"/>
</dbReference>
<proteinExistence type="predicted"/>
<dbReference type="InterPro" id="IPR000504">
    <property type="entry name" value="RRM_dom"/>
</dbReference>
<evidence type="ECO:0000256" key="1">
    <source>
        <dbReference type="ARBA" id="ARBA00022884"/>
    </source>
</evidence>
<evidence type="ECO:0000313" key="5">
    <source>
        <dbReference type="EMBL" id="URD96514.1"/>
    </source>
</evidence>
<dbReference type="Proteomes" id="UP001055439">
    <property type="component" value="Chromosome 4"/>
</dbReference>
<feature type="compositionally biased region" description="Gly residues" evidence="3">
    <location>
        <begin position="195"/>
        <end position="220"/>
    </location>
</feature>
<evidence type="ECO:0000259" key="4">
    <source>
        <dbReference type="PROSITE" id="PS50102"/>
    </source>
</evidence>
<dbReference type="Gene3D" id="3.30.70.330">
    <property type="match status" value="1"/>
</dbReference>
<dbReference type="CDD" id="cd21608">
    <property type="entry name" value="RRM2_NsCP33_like"/>
    <property type="match status" value="1"/>
</dbReference>
<evidence type="ECO:0000256" key="2">
    <source>
        <dbReference type="PROSITE-ProRule" id="PRU00176"/>
    </source>
</evidence>
<gene>
    <name evidence="5" type="ORF">MUK42_31037</name>
</gene>
<dbReference type="InterPro" id="IPR012677">
    <property type="entry name" value="Nucleotide-bd_a/b_plait_sf"/>
</dbReference>
<dbReference type="Pfam" id="PF00076">
    <property type="entry name" value="RRM_1"/>
    <property type="match status" value="1"/>
</dbReference>
<feature type="domain" description="RRM" evidence="4">
    <location>
        <begin position="112"/>
        <end position="190"/>
    </location>
</feature>
<dbReference type="OrthoDB" id="439808at2759"/>
<reference evidence="5" key="1">
    <citation type="submission" date="2022-05" db="EMBL/GenBank/DDBJ databases">
        <title>The Musa troglodytarum L. genome provides insights into the mechanism of non-climacteric behaviour and enrichment of carotenoids.</title>
        <authorList>
            <person name="Wang J."/>
        </authorList>
    </citation>
    <scope>NUCLEOTIDE SEQUENCE</scope>
    <source>
        <tissue evidence="5">Leaf</tissue>
    </source>
</reference>
<evidence type="ECO:0000313" key="6">
    <source>
        <dbReference type="Proteomes" id="UP001055439"/>
    </source>
</evidence>
<dbReference type="EMBL" id="CP097506">
    <property type="protein sequence ID" value="URD96514.1"/>
    <property type="molecule type" value="Genomic_DNA"/>
</dbReference>
<keyword evidence="1 2" id="KW-0694">RNA-binding</keyword>
<dbReference type="PROSITE" id="PS50102">
    <property type="entry name" value="RRM"/>
    <property type="match status" value="1"/>
</dbReference>
<dbReference type="AlphaFoldDB" id="A0A9E7FHS1"/>
<feature type="region of interest" description="Disordered" evidence="3">
    <location>
        <begin position="186"/>
        <end position="220"/>
    </location>
</feature>
<dbReference type="GO" id="GO:0003723">
    <property type="term" value="F:RNA binding"/>
    <property type="evidence" value="ECO:0007669"/>
    <property type="project" value="UniProtKB-UniRule"/>
</dbReference>